<feature type="compositionally biased region" description="Polar residues" evidence="5">
    <location>
        <begin position="245"/>
        <end position="256"/>
    </location>
</feature>
<comment type="caution">
    <text evidence="7">The sequence shown here is derived from an EMBL/GenBank/DDBJ whole genome shotgun (WGS) entry which is preliminary data.</text>
</comment>
<sequence>MNISANVVNKPLLAPRPAPSDTQRTEVVVPRQAPRRNVTSACTACKAKRKKCDGNQPCSSCARLEVHCLYDIRHDGRRDLKKKLVAFERDSQSLHKVLDLIRNANEKDAASFFISMRKASSIEELETIIQEQPEIELDTSIISGGFKGNRNKPVIPTSIIGSTTPSTNSIPSVPPKSDYSTADNYASSGLSVTASPFLDPSLKTEQSLASSNVLATTDHSKHAQKASLVHRRRSQSSEASDVVDSRSTSQQGSPNVSSYGYQYVDRHLFPFHALSGGYSKHLIHESQSWHPALKYNSDFFTCPPPSYSLGGRWAPLGTLRIGDWPLTLEEQQLELFRKPEWSIYPLVFDDGSTLCRKTTSFLTAARILIEQGTSVDTIIGDEQPQVDCFFAPRRLTSLGGISVSHWACSLFSSFEDLERPFVLIWILLVYRLMRWMICPSAETYASLLPYQRPTLVQRTIPHSVVVDLLHLPDLRDAVCRRPRDFLSSAHGISLNWPKPLNQAVEVHPTNGSLYLTEEFKLHGSDLNNWTYSTDFLLVFPELQGKVRVRDP</sequence>
<dbReference type="Pfam" id="PF00172">
    <property type="entry name" value="Zn_clus"/>
    <property type="match status" value="1"/>
</dbReference>
<dbReference type="CDD" id="cd00067">
    <property type="entry name" value="GAL4"/>
    <property type="match status" value="1"/>
</dbReference>
<dbReference type="SMART" id="SM00066">
    <property type="entry name" value="GAL4"/>
    <property type="match status" value="1"/>
</dbReference>
<keyword evidence="2" id="KW-0238">DNA-binding</keyword>
<dbReference type="GeneID" id="89977491"/>
<feature type="region of interest" description="Disordered" evidence="5">
    <location>
        <begin position="209"/>
        <end position="256"/>
    </location>
</feature>
<name>A0AAV9MV04_9EURO</name>
<feature type="region of interest" description="Disordered" evidence="5">
    <location>
        <begin position="157"/>
        <end position="181"/>
    </location>
</feature>
<evidence type="ECO:0000256" key="2">
    <source>
        <dbReference type="ARBA" id="ARBA00023125"/>
    </source>
</evidence>
<keyword evidence="1" id="KW-0805">Transcription regulation</keyword>
<evidence type="ECO:0000313" key="8">
    <source>
        <dbReference type="Proteomes" id="UP001358417"/>
    </source>
</evidence>
<evidence type="ECO:0000256" key="3">
    <source>
        <dbReference type="ARBA" id="ARBA00023163"/>
    </source>
</evidence>
<organism evidence="7 8">
    <name type="scientific">Exophiala bonariae</name>
    <dbReference type="NCBI Taxonomy" id="1690606"/>
    <lineage>
        <taxon>Eukaryota</taxon>
        <taxon>Fungi</taxon>
        <taxon>Dikarya</taxon>
        <taxon>Ascomycota</taxon>
        <taxon>Pezizomycotina</taxon>
        <taxon>Eurotiomycetes</taxon>
        <taxon>Chaetothyriomycetidae</taxon>
        <taxon>Chaetothyriales</taxon>
        <taxon>Herpotrichiellaceae</taxon>
        <taxon>Exophiala</taxon>
    </lineage>
</organism>
<dbReference type="Proteomes" id="UP001358417">
    <property type="component" value="Unassembled WGS sequence"/>
</dbReference>
<dbReference type="AlphaFoldDB" id="A0AAV9MV04"/>
<evidence type="ECO:0000313" key="7">
    <source>
        <dbReference type="EMBL" id="KAK5045468.1"/>
    </source>
</evidence>
<feature type="domain" description="Zn(2)-C6 fungal-type" evidence="6">
    <location>
        <begin position="41"/>
        <end position="70"/>
    </location>
</feature>
<dbReference type="InterPro" id="IPR036864">
    <property type="entry name" value="Zn2-C6_fun-type_DNA-bd_sf"/>
</dbReference>
<feature type="compositionally biased region" description="Low complexity" evidence="5">
    <location>
        <begin position="157"/>
        <end position="171"/>
    </location>
</feature>
<keyword evidence="8" id="KW-1185">Reference proteome</keyword>
<dbReference type="Pfam" id="PF11905">
    <property type="entry name" value="DUF3425"/>
    <property type="match status" value="1"/>
</dbReference>
<dbReference type="EMBL" id="JAVRRD010000037">
    <property type="protein sequence ID" value="KAK5045468.1"/>
    <property type="molecule type" value="Genomic_DNA"/>
</dbReference>
<dbReference type="PROSITE" id="PS00463">
    <property type="entry name" value="ZN2_CY6_FUNGAL_1"/>
    <property type="match status" value="1"/>
</dbReference>
<feature type="compositionally biased region" description="Basic residues" evidence="5">
    <location>
        <begin position="222"/>
        <end position="234"/>
    </location>
</feature>
<dbReference type="GO" id="GO:0008270">
    <property type="term" value="F:zinc ion binding"/>
    <property type="evidence" value="ECO:0007669"/>
    <property type="project" value="InterPro"/>
</dbReference>
<accession>A0AAV9MV04</accession>
<reference evidence="7 8" key="1">
    <citation type="submission" date="2023-08" db="EMBL/GenBank/DDBJ databases">
        <title>Black Yeasts Isolated from many extreme environments.</title>
        <authorList>
            <person name="Coleine C."/>
            <person name="Stajich J.E."/>
            <person name="Selbmann L."/>
        </authorList>
    </citation>
    <scope>NUCLEOTIDE SEQUENCE [LARGE SCALE GENOMIC DNA]</scope>
    <source>
        <strain evidence="7 8">CCFEE 5792</strain>
    </source>
</reference>
<dbReference type="GO" id="GO:0000981">
    <property type="term" value="F:DNA-binding transcription factor activity, RNA polymerase II-specific"/>
    <property type="evidence" value="ECO:0007669"/>
    <property type="project" value="InterPro"/>
</dbReference>
<gene>
    <name evidence="7" type="ORF">LTR84_009332</name>
</gene>
<proteinExistence type="predicted"/>
<dbReference type="RefSeq" id="XP_064701097.1">
    <property type="nucleotide sequence ID" value="XM_064852872.1"/>
</dbReference>
<dbReference type="SUPFAM" id="SSF57701">
    <property type="entry name" value="Zn2/Cys6 DNA-binding domain"/>
    <property type="match status" value="1"/>
</dbReference>
<keyword evidence="3" id="KW-0804">Transcription</keyword>
<dbReference type="InterPro" id="IPR001138">
    <property type="entry name" value="Zn2Cys6_DnaBD"/>
</dbReference>
<evidence type="ECO:0000256" key="5">
    <source>
        <dbReference type="SAM" id="MobiDB-lite"/>
    </source>
</evidence>
<evidence type="ECO:0000256" key="1">
    <source>
        <dbReference type="ARBA" id="ARBA00023015"/>
    </source>
</evidence>
<dbReference type="Gene3D" id="4.10.240.10">
    <property type="entry name" value="Zn(2)-C6 fungal-type DNA-binding domain"/>
    <property type="match status" value="1"/>
</dbReference>
<evidence type="ECO:0000256" key="4">
    <source>
        <dbReference type="ARBA" id="ARBA00023242"/>
    </source>
</evidence>
<dbReference type="GO" id="GO:0003677">
    <property type="term" value="F:DNA binding"/>
    <property type="evidence" value="ECO:0007669"/>
    <property type="project" value="UniProtKB-KW"/>
</dbReference>
<dbReference type="PANTHER" id="PTHR47256:SF1">
    <property type="entry name" value="ZN(II)2CYS6 TRANSCRIPTION FACTOR (EUROFUNG)"/>
    <property type="match status" value="1"/>
</dbReference>
<keyword evidence="4" id="KW-0539">Nucleus</keyword>
<dbReference type="InterPro" id="IPR053187">
    <property type="entry name" value="Notoamide_regulator"/>
</dbReference>
<feature type="region of interest" description="Disordered" evidence="5">
    <location>
        <begin position="1"/>
        <end position="22"/>
    </location>
</feature>
<dbReference type="InterPro" id="IPR021833">
    <property type="entry name" value="DUF3425"/>
</dbReference>
<dbReference type="PROSITE" id="PS50048">
    <property type="entry name" value="ZN2_CY6_FUNGAL_2"/>
    <property type="match status" value="1"/>
</dbReference>
<protein>
    <recommendedName>
        <fullName evidence="6">Zn(2)-C6 fungal-type domain-containing protein</fullName>
    </recommendedName>
</protein>
<evidence type="ECO:0000259" key="6">
    <source>
        <dbReference type="PROSITE" id="PS50048"/>
    </source>
</evidence>
<dbReference type="PANTHER" id="PTHR47256">
    <property type="entry name" value="ZN(II)2CYS6 TRANSCRIPTION FACTOR (EUROFUNG)-RELATED"/>
    <property type="match status" value="1"/>
</dbReference>